<feature type="compositionally biased region" description="Low complexity" evidence="4">
    <location>
        <begin position="125"/>
        <end position="142"/>
    </location>
</feature>
<dbReference type="Pfam" id="PF00172">
    <property type="entry name" value="Zn_clus"/>
    <property type="match status" value="1"/>
</dbReference>
<dbReference type="PANTHER" id="PTHR31001">
    <property type="entry name" value="UNCHARACTERIZED TRANSCRIPTIONAL REGULATORY PROTEIN"/>
    <property type="match status" value="1"/>
</dbReference>
<dbReference type="EMBL" id="RSCD01000009">
    <property type="protein sequence ID" value="RSH90793.1"/>
    <property type="molecule type" value="Genomic_DNA"/>
</dbReference>
<evidence type="ECO:0000313" key="6">
    <source>
        <dbReference type="EMBL" id="RSH90793.1"/>
    </source>
</evidence>
<dbReference type="InterPro" id="IPR001138">
    <property type="entry name" value="Zn2Cys6_DnaBD"/>
</dbReference>
<dbReference type="InterPro" id="IPR036864">
    <property type="entry name" value="Zn2-C6_fun-type_DNA-bd_sf"/>
</dbReference>
<dbReference type="InterPro" id="IPR050613">
    <property type="entry name" value="Sec_Metabolite_Reg"/>
</dbReference>
<name>A0A427YI91_9TREE</name>
<dbReference type="PROSITE" id="PS50048">
    <property type="entry name" value="ZN2_CY6_FUNGAL_2"/>
    <property type="match status" value="1"/>
</dbReference>
<dbReference type="GO" id="GO:0005634">
    <property type="term" value="C:nucleus"/>
    <property type="evidence" value="ECO:0007669"/>
    <property type="project" value="UniProtKB-SubCell"/>
</dbReference>
<dbReference type="InterPro" id="IPR007219">
    <property type="entry name" value="XnlR_reg_dom"/>
</dbReference>
<dbReference type="GO" id="GO:0003677">
    <property type="term" value="F:DNA binding"/>
    <property type="evidence" value="ECO:0007669"/>
    <property type="project" value="InterPro"/>
</dbReference>
<evidence type="ECO:0000256" key="3">
    <source>
        <dbReference type="ARBA" id="ARBA00023242"/>
    </source>
</evidence>
<protein>
    <recommendedName>
        <fullName evidence="5">Zn(2)-C6 fungal-type domain-containing protein</fullName>
    </recommendedName>
</protein>
<evidence type="ECO:0000256" key="4">
    <source>
        <dbReference type="SAM" id="MobiDB-lite"/>
    </source>
</evidence>
<organism evidence="6 7">
    <name type="scientific">Saitozyma podzolica</name>
    <dbReference type="NCBI Taxonomy" id="1890683"/>
    <lineage>
        <taxon>Eukaryota</taxon>
        <taxon>Fungi</taxon>
        <taxon>Dikarya</taxon>
        <taxon>Basidiomycota</taxon>
        <taxon>Agaricomycotina</taxon>
        <taxon>Tremellomycetes</taxon>
        <taxon>Tremellales</taxon>
        <taxon>Trimorphomycetaceae</taxon>
        <taxon>Saitozyma</taxon>
    </lineage>
</organism>
<dbReference type="GO" id="GO:0008270">
    <property type="term" value="F:zinc ion binding"/>
    <property type="evidence" value="ECO:0007669"/>
    <property type="project" value="InterPro"/>
</dbReference>
<dbReference type="SMART" id="SM00906">
    <property type="entry name" value="Fungal_trans"/>
    <property type="match status" value="1"/>
</dbReference>
<gene>
    <name evidence="6" type="ORF">EHS25_009968</name>
</gene>
<feature type="compositionally biased region" description="Pro residues" evidence="4">
    <location>
        <begin position="432"/>
        <end position="444"/>
    </location>
</feature>
<dbReference type="PROSITE" id="PS00463">
    <property type="entry name" value="ZN2_CY6_FUNGAL_1"/>
    <property type="match status" value="1"/>
</dbReference>
<feature type="compositionally biased region" description="Basic and acidic residues" evidence="4">
    <location>
        <begin position="287"/>
        <end position="297"/>
    </location>
</feature>
<dbReference type="CDD" id="cd00067">
    <property type="entry name" value="GAL4"/>
    <property type="match status" value="1"/>
</dbReference>
<dbReference type="GO" id="GO:0000981">
    <property type="term" value="F:DNA-binding transcription factor activity, RNA polymerase II-specific"/>
    <property type="evidence" value="ECO:0007669"/>
    <property type="project" value="InterPro"/>
</dbReference>
<evidence type="ECO:0000259" key="5">
    <source>
        <dbReference type="PROSITE" id="PS50048"/>
    </source>
</evidence>
<comment type="caution">
    <text evidence="6">The sequence shown here is derived from an EMBL/GenBank/DDBJ whole genome shotgun (WGS) entry which is preliminary data.</text>
</comment>
<dbReference type="AlphaFoldDB" id="A0A427YI91"/>
<keyword evidence="3" id="KW-0539">Nucleus</keyword>
<feature type="region of interest" description="Disordered" evidence="4">
    <location>
        <begin position="120"/>
        <end position="341"/>
    </location>
</feature>
<dbReference type="Pfam" id="PF04082">
    <property type="entry name" value="Fungal_trans"/>
    <property type="match status" value="1"/>
</dbReference>
<feature type="compositionally biased region" description="Low complexity" evidence="4">
    <location>
        <begin position="303"/>
        <end position="317"/>
    </location>
</feature>
<feature type="domain" description="Zn(2)-C6 fungal-type" evidence="5">
    <location>
        <begin position="344"/>
        <end position="373"/>
    </location>
</feature>
<dbReference type="SUPFAM" id="SSF57701">
    <property type="entry name" value="Zn2/Cys6 DNA-binding domain"/>
    <property type="match status" value="1"/>
</dbReference>
<dbReference type="Proteomes" id="UP000279259">
    <property type="component" value="Unassembled WGS sequence"/>
</dbReference>
<proteinExistence type="predicted"/>
<keyword evidence="7" id="KW-1185">Reference proteome</keyword>
<sequence>MQAADGPFDTRGEGPVRAFRLVVIACFAPPLCSVSVAVPAVSIRSHSPFAASGLLGLAGKSFDAASQLVHIDTAPPAHIDSTGSVLPREVALSQFSLPYSSHLPPPYPLPLHLASGPGPAPNLLPAPTSDSHPLSLGPSPSSAARTLSPPDSAQSKGKSKAQKSKSNTATKDRTSHVNPNQADPQGGHPQIMVYPPPPPRPGREYHPLPLFSDDANARRDYSLPSMGSWAPPRVPSPHTRNDVFASHSDTAFPTPPWQPDSLPQSQPQSKPPTSASSTSPGSKKRPRDRDRARRPSQEEEEAGLALAGLGMGLSAGEMRARRDSTTKKAKVTKSADKEKDGKKSCSECRRLKAKCDRQFPCSNCRRRGCALVCPDGDLSCMQGKRLVLASTEQLHDRIAQLETALFQAHSRSSTDQHPLLAPEYLDGGFASLPPPPPAGSPSPAPALEADTTKSPSSFTLHTPHMLADRSNSQGRMAVESLLLSDDAAAPEGKREDEWVGENAAPAMIVGTVGTASDDADQRRAVVDRLRKILRALPSREETRRRAEHFWTSSTWYQNILRREEFDTLYEPAVYAPTPANPLTPHKLACVLMVLTLDTYLDITRPDEEDPSIETYWDGAQRCFDTRFGWSASVAGVQALALGTLFVGFGWRGALASNFYWLRMMTSQAQQLGLHKEPHWSLPDDEKQFRRRVFHEMWTIDCLISINHGQRTAILLENIETSYPDKAPAFLLAKYEHMRQVKSRVIDIGCRRDNDPASQETIAQVRAAGKQFDAETRPELHCPALGGEPTPLTSDPTFLDNHALMRVTTSMCHYKAMLFLYRPSLRRLIARLRAAPDAEFTAFDRETATMTYDACHAITACSAYIARTHSRIAARTWSTWVQAFSAAVSMAALAIWCGPRMETSFTTSVYTELVTACDMIRENGSKRSLGVLSLLPILSNLVASRHPQVEGRDPATANANLEGEDMLFLLLGGNVEKGAPPAPVPTASPVPAPTATSFTQDFAPFALPQTWGSAPLPLVHPQTQWLPNQQTVPDASQAELSPAELWARLQAFYEPTMAFWQGGMEYAGQLPQPSVMSM</sequence>
<dbReference type="GO" id="GO:0006351">
    <property type="term" value="P:DNA-templated transcription"/>
    <property type="evidence" value="ECO:0007669"/>
    <property type="project" value="InterPro"/>
</dbReference>
<accession>A0A427YI91</accession>
<keyword evidence="2" id="KW-0479">Metal-binding</keyword>
<dbReference type="CDD" id="cd12148">
    <property type="entry name" value="fungal_TF_MHR"/>
    <property type="match status" value="1"/>
</dbReference>
<evidence type="ECO:0000256" key="1">
    <source>
        <dbReference type="ARBA" id="ARBA00004123"/>
    </source>
</evidence>
<dbReference type="OrthoDB" id="424974at2759"/>
<reference evidence="6 7" key="1">
    <citation type="submission" date="2018-11" db="EMBL/GenBank/DDBJ databases">
        <title>Genome sequence of Saitozyma podzolica DSM 27192.</title>
        <authorList>
            <person name="Aliyu H."/>
            <person name="Gorte O."/>
            <person name="Ochsenreither K."/>
        </authorList>
    </citation>
    <scope>NUCLEOTIDE SEQUENCE [LARGE SCALE GENOMIC DNA]</scope>
    <source>
        <strain evidence="6 7">DSM 27192</strain>
    </source>
</reference>
<dbReference type="PANTHER" id="PTHR31001:SF56">
    <property type="entry name" value="ZN(2)-C6 FUNGAL-TYPE DOMAIN-CONTAINING PROTEIN"/>
    <property type="match status" value="1"/>
</dbReference>
<dbReference type="Gene3D" id="4.10.240.10">
    <property type="entry name" value="Zn(2)-C6 fungal-type DNA-binding domain"/>
    <property type="match status" value="1"/>
</dbReference>
<comment type="subcellular location">
    <subcellularLocation>
        <location evidence="1">Nucleus</location>
    </subcellularLocation>
</comment>
<feature type="compositionally biased region" description="Low complexity" evidence="4">
    <location>
        <begin position="259"/>
        <end position="281"/>
    </location>
</feature>
<evidence type="ECO:0000313" key="7">
    <source>
        <dbReference type="Proteomes" id="UP000279259"/>
    </source>
</evidence>
<feature type="region of interest" description="Disordered" evidence="4">
    <location>
        <begin position="413"/>
        <end position="462"/>
    </location>
</feature>
<evidence type="ECO:0000256" key="2">
    <source>
        <dbReference type="ARBA" id="ARBA00022723"/>
    </source>
</evidence>